<evidence type="ECO:0000256" key="8">
    <source>
        <dbReference type="ARBA" id="ARBA00023136"/>
    </source>
</evidence>
<reference evidence="12 13" key="1">
    <citation type="submission" date="2024-01" db="EMBL/GenBank/DDBJ databases">
        <title>Genome mining of biosynthetic gene clusters to explore secondary metabolites of Streptomyces sp.</title>
        <authorList>
            <person name="Baig A."/>
            <person name="Ajitkumar Shintre N."/>
            <person name="Kumar H."/>
            <person name="Anbarasu A."/>
            <person name="Ramaiah S."/>
        </authorList>
    </citation>
    <scope>NUCLEOTIDE SEQUENCE [LARGE SCALE GENOMIC DNA]</scope>
    <source>
        <strain evidence="12 13">A03</strain>
    </source>
</reference>
<name>A0ABV5D4A7_9ACTN</name>
<evidence type="ECO:0000313" key="12">
    <source>
        <dbReference type="EMBL" id="MFB8747539.1"/>
    </source>
</evidence>
<feature type="transmembrane region" description="Helical" evidence="10">
    <location>
        <begin position="378"/>
        <end position="401"/>
    </location>
</feature>
<keyword evidence="4 10" id="KW-0812">Transmembrane</keyword>
<keyword evidence="3 10" id="KW-1003">Cell membrane</keyword>
<sequence>MDVMPLLLLVAGSAAVAAAGRRVPVPVPLLLVAVGLMVSYVPGVPDYTLDPHIVLPLLLPPLLYTAATDSSYLDLRAQLRPVALLSVGYVLFATFVVGAAAYLIVPGLPLTAALVLGAVVAPPDAVAATAVARRVGLPSRITTILQGESLVNDATAITAFRVALAAAVGEGATWAGGILEFVVAAIGGIGMGLVLMVPLHWLRTHLREALLQNTLSLLIPFVAYAVAEQVHASGVLAVVVVALYLGHRAWEVDFATRLQEEAVWKMVAFVLESAVFALIGLQLPVVLKGLGEYEGAEAAWYAVAVFLVVAAARFVWVYPATFLPRLSARVRAREGEMSWKGPFIIGWAGMRGVVSLAIAFSIPLTVHDGGPFPERNLILFLTFTTVIGTLVVQGVTLPPLIRLLKFPTRDVRTETLAEANAQAQASRAAEQRLDDLLADERNALPGPLADRLRTVLERRRNAVWERLGQVNQVTGETVDDTYRRLSREMIGAERDVFVRLRDGRYIDDEMLRTLLRRLDLEEAAAYRETT</sequence>
<keyword evidence="13" id="KW-1185">Reference proteome</keyword>
<keyword evidence="5 10" id="KW-1133">Transmembrane helix</keyword>
<dbReference type="Proteomes" id="UP001585018">
    <property type="component" value="Unassembled WGS sequence"/>
</dbReference>
<evidence type="ECO:0000256" key="10">
    <source>
        <dbReference type="RuleBase" id="RU366002"/>
    </source>
</evidence>
<dbReference type="PANTHER" id="PTHR10110">
    <property type="entry name" value="SODIUM/HYDROGEN EXCHANGER"/>
    <property type="match status" value="1"/>
</dbReference>
<evidence type="ECO:0000256" key="9">
    <source>
        <dbReference type="ARBA" id="ARBA00023201"/>
    </source>
</evidence>
<feature type="transmembrane region" description="Helical" evidence="10">
    <location>
        <begin position="299"/>
        <end position="323"/>
    </location>
</feature>
<feature type="transmembrane region" description="Helical" evidence="10">
    <location>
        <begin position="174"/>
        <end position="197"/>
    </location>
</feature>
<feature type="transmembrane region" description="Helical" evidence="10">
    <location>
        <begin position="344"/>
        <end position="366"/>
    </location>
</feature>
<protein>
    <submittedName>
        <fullName evidence="12">Na+/H+ antiporter</fullName>
    </submittedName>
</protein>
<comment type="subcellular location">
    <subcellularLocation>
        <location evidence="1 10">Cell membrane</location>
        <topology evidence="1 10">Multi-pass membrane protein</topology>
    </subcellularLocation>
</comment>
<keyword evidence="7 10" id="KW-0406">Ion transport</keyword>
<feature type="transmembrane region" description="Helical" evidence="10">
    <location>
        <begin position="262"/>
        <end position="287"/>
    </location>
</feature>
<feature type="transmembrane region" description="Helical" evidence="10">
    <location>
        <begin position="110"/>
        <end position="130"/>
    </location>
</feature>
<dbReference type="EMBL" id="JAYMRR010000001">
    <property type="protein sequence ID" value="MFB8747539.1"/>
    <property type="molecule type" value="Genomic_DNA"/>
</dbReference>
<keyword evidence="6 10" id="KW-0915">Sodium</keyword>
<feature type="transmembrane region" description="Helical" evidence="10">
    <location>
        <begin position="233"/>
        <end position="250"/>
    </location>
</feature>
<evidence type="ECO:0000256" key="5">
    <source>
        <dbReference type="ARBA" id="ARBA00022989"/>
    </source>
</evidence>
<evidence type="ECO:0000256" key="7">
    <source>
        <dbReference type="ARBA" id="ARBA00023065"/>
    </source>
</evidence>
<dbReference type="InterPro" id="IPR018422">
    <property type="entry name" value="Cation/H_exchanger_CPA1"/>
</dbReference>
<evidence type="ECO:0000256" key="2">
    <source>
        <dbReference type="ARBA" id="ARBA00022448"/>
    </source>
</evidence>
<dbReference type="InterPro" id="IPR004705">
    <property type="entry name" value="Cation/H_exchanger_CPA1_bac"/>
</dbReference>
<feature type="transmembrane region" description="Helical" evidence="10">
    <location>
        <begin position="82"/>
        <end position="104"/>
    </location>
</feature>
<gene>
    <name evidence="12" type="ORF">VSS30_01860</name>
</gene>
<comment type="caution">
    <text evidence="12">The sequence shown here is derived from an EMBL/GenBank/DDBJ whole genome shotgun (WGS) entry which is preliminary data.</text>
</comment>
<dbReference type="NCBIfam" id="TIGR00831">
    <property type="entry name" value="a_cpa1"/>
    <property type="match status" value="1"/>
</dbReference>
<keyword evidence="2 10" id="KW-0813">Transport</keyword>
<dbReference type="PANTHER" id="PTHR10110:SF86">
    <property type="entry name" value="SODIUM_HYDROGEN EXCHANGER 7"/>
    <property type="match status" value="1"/>
</dbReference>
<dbReference type="Gene3D" id="6.10.140.1330">
    <property type="match status" value="1"/>
</dbReference>
<evidence type="ECO:0000256" key="6">
    <source>
        <dbReference type="ARBA" id="ARBA00023053"/>
    </source>
</evidence>
<evidence type="ECO:0000256" key="1">
    <source>
        <dbReference type="ARBA" id="ARBA00004651"/>
    </source>
</evidence>
<keyword evidence="9 10" id="KW-0739">Sodium transport</keyword>
<comment type="function">
    <text evidence="10">Na(+)/H(+) antiporter that extrudes sodium in exchange for external protons.</text>
</comment>
<accession>A0ABV5D4A7</accession>
<dbReference type="RefSeq" id="WP_161342963.1">
    <property type="nucleotide sequence ID" value="NZ_CBDRAY010000008.1"/>
</dbReference>
<dbReference type="Pfam" id="PF00999">
    <property type="entry name" value="Na_H_Exchanger"/>
    <property type="match status" value="1"/>
</dbReference>
<organism evidence="12 13">
    <name type="scientific">Streptomyces parvulus</name>
    <dbReference type="NCBI Taxonomy" id="146923"/>
    <lineage>
        <taxon>Bacteria</taxon>
        <taxon>Bacillati</taxon>
        <taxon>Actinomycetota</taxon>
        <taxon>Actinomycetes</taxon>
        <taxon>Kitasatosporales</taxon>
        <taxon>Streptomycetaceae</taxon>
        <taxon>Streptomyces</taxon>
    </lineage>
</organism>
<dbReference type="InterPro" id="IPR006153">
    <property type="entry name" value="Cation/H_exchanger_TM"/>
</dbReference>
<evidence type="ECO:0000256" key="4">
    <source>
        <dbReference type="ARBA" id="ARBA00022692"/>
    </source>
</evidence>
<proteinExistence type="inferred from homology"/>
<feature type="domain" description="Cation/H+ exchanger transmembrane" evidence="11">
    <location>
        <begin position="14"/>
        <end position="401"/>
    </location>
</feature>
<comment type="caution">
    <text evidence="10">Lacks conserved residue(s) required for the propagation of feature annotation.</text>
</comment>
<evidence type="ECO:0000259" key="11">
    <source>
        <dbReference type="Pfam" id="PF00999"/>
    </source>
</evidence>
<keyword evidence="8 10" id="KW-0472">Membrane</keyword>
<comment type="similarity">
    <text evidence="10">Belongs to the monovalent cation:proton antiporter 1 (CPA1) transporter (TC 2.A.36) family.</text>
</comment>
<evidence type="ECO:0000256" key="3">
    <source>
        <dbReference type="ARBA" id="ARBA00022475"/>
    </source>
</evidence>
<evidence type="ECO:0000313" key="13">
    <source>
        <dbReference type="Proteomes" id="UP001585018"/>
    </source>
</evidence>
<keyword evidence="10" id="KW-0050">Antiport</keyword>